<dbReference type="PRINTS" id="PR00722">
    <property type="entry name" value="CHYMOTRYPSIN"/>
</dbReference>
<dbReference type="CDD" id="cd00190">
    <property type="entry name" value="Tryp_SPc"/>
    <property type="match status" value="1"/>
</dbReference>
<evidence type="ECO:0000259" key="6">
    <source>
        <dbReference type="PROSITE" id="PS50240"/>
    </source>
</evidence>
<feature type="domain" description="Peptidase S1" evidence="6">
    <location>
        <begin position="42"/>
        <end position="274"/>
    </location>
</feature>
<organism evidence="7">
    <name type="scientific">Pseudo-nitzschia australis</name>
    <dbReference type="NCBI Taxonomy" id="44445"/>
    <lineage>
        <taxon>Eukaryota</taxon>
        <taxon>Sar</taxon>
        <taxon>Stramenopiles</taxon>
        <taxon>Ochrophyta</taxon>
        <taxon>Bacillariophyta</taxon>
        <taxon>Bacillariophyceae</taxon>
        <taxon>Bacillariophycidae</taxon>
        <taxon>Bacillariales</taxon>
        <taxon>Bacillariaceae</taxon>
        <taxon>Pseudo-nitzschia</taxon>
    </lineage>
</organism>
<feature type="compositionally biased region" description="Gly residues" evidence="5">
    <location>
        <begin position="524"/>
        <end position="537"/>
    </location>
</feature>
<comment type="similarity">
    <text evidence="1">Belongs to the peptidase S1 family.</text>
</comment>
<dbReference type="PANTHER" id="PTHR24276">
    <property type="entry name" value="POLYSERASE-RELATED"/>
    <property type="match status" value="1"/>
</dbReference>
<dbReference type="InterPro" id="IPR033116">
    <property type="entry name" value="TRYPSIN_SER"/>
</dbReference>
<dbReference type="InterPro" id="IPR043504">
    <property type="entry name" value="Peptidase_S1_PA_chymotrypsin"/>
</dbReference>
<keyword evidence="3" id="KW-1015">Disulfide bond</keyword>
<dbReference type="PROSITE" id="PS50240">
    <property type="entry name" value="TRYPSIN_DOM"/>
    <property type="match status" value="1"/>
</dbReference>
<dbReference type="SMART" id="SM00020">
    <property type="entry name" value="Tryp_SPc"/>
    <property type="match status" value="1"/>
</dbReference>
<gene>
    <name evidence="7" type="ORF">PAUS00366_LOCUS2027</name>
</gene>
<accession>A0A7S4EEX7</accession>
<name>A0A7S4EEX7_9STRA</name>
<dbReference type="InterPro" id="IPR050430">
    <property type="entry name" value="Peptidase_S1"/>
</dbReference>
<dbReference type="InterPro" id="IPR018114">
    <property type="entry name" value="TRYPSIN_HIS"/>
</dbReference>
<protein>
    <recommendedName>
        <fullName evidence="6">Peptidase S1 domain-containing protein</fullName>
    </recommendedName>
</protein>
<evidence type="ECO:0000313" key="7">
    <source>
        <dbReference type="EMBL" id="CAE0709307.1"/>
    </source>
</evidence>
<keyword evidence="4" id="KW-0378">Hydrolase</keyword>
<dbReference type="GO" id="GO:0004252">
    <property type="term" value="F:serine-type endopeptidase activity"/>
    <property type="evidence" value="ECO:0007669"/>
    <property type="project" value="InterPro"/>
</dbReference>
<evidence type="ECO:0000256" key="4">
    <source>
        <dbReference type="RuleBase" id="RU363034"/>
    </source>
</evidence>
<dbReference type="InterPro" id="IPR001314">
    <property type="entry name" value="Peptidase_S1A"/>
</dbReference>
<feature type="compositionally biased region" description="Polar residues" evidence="5">
    <location>
        <begin position="506"/>
        <end position="520"/>
    </location>
</feature>
<sequence length="543" mass="58781">MIASAFLLYLTLASVILEDNKIAADDQLEDPFAHIPARKPRIVNGDKSNPSNRSFFAKAGYDQYSFTNDILCGATLIWSDIAITAAHCQGAFNNGLLTLDQYTNDYTKVMPIDRQSRHPGWSTTRKKLNYDVLVLRLTTPLSDSDAAKPIPINTNSYYPTKNQQLKAYGFGLTENQVVSDYLREADVTYISNDECFGRGITFNNVLNSQEVMCTDPFAKKTATCLGDSGGPLTDATGSTLMGVISFGSGCEADLIPDGHVRLSQVSDWVEKQICSLSANPPSSCSSDAEYRDPRAVEIVIDFTHDFYPEHTTFAVRSKKTQETLYAGPKYIPTRNGNHKESIFLFPGEYIFEVYDVEGNGLASDMGDGLWKVSALYDGCTETQVANGGPNFKNEQATKFAISEGMVTYNSNCGAANAADSIASYNNGVDVKDAISAELDECLINKNTELTIGAMFPTDCECLPNETSGRIELSCVNENGQSCSINYETCIDSTDCCSGRRCIGGQCRSSSPTTAGRNSNRLGGTSIGGAANGAGGRSGNLRQR</sequence>
<dbReference type="GO" id="GO:0006508">
    <property type="term" value="P:proteolysis"/>
    <property type="evidence" value="ECO:0007669"/>
    <property type="project" value="UniProtKB-KW"/>
</dbReference>
<dbReference type="SUPFAM" id="SSF50494">
    <property type="entry name" value="Trypsin-like serine proteases"/>
    <property type="match status" value="1"/>
</dbReference>
<dbReference type="PANTHER" id="PTHR24276:SF91">
    <property type="entry name" value="AT26814P-RELATED"/>
    <property type="match status" value="1"/>
</dbReference>
<reference evidence="7" key="1">
    <citation type="submission" date="2021-01" db="EMBL/GenBank/DDBJ databases">
        <authorList>
            <person name="Corre E."/>
            <person name="Pelletier E."/>
            <person name="Niang G."/>
            <person name="Scheremetjew M."/>
            <person name="Finn R."/>
            <person name="Kale V."/>
            <person name="Holt S."/>
            <person name="Cochrane G."/>
            <person name="Meng A."/>
            <person name="Brown T."/>
            <person name="Cohen L."/>
        </authorList>
    </citation>
    <scope>NUCLEOTIDE SEQUENCE</scope>
    <source>
        <strain evidence="7">10249 10 AB</strain>
    </source>
</reference>
<keyword evidence="4" id="KW-0720">Serine protease</keyword>
<keyword evidence="4" id="KW-0645">Protease</keyword>
<proteinExistence type="inferred from homology"/>
<dbReference type="PROSITE" id="PS00134">
    <property type="entry name" value="TRYPSIN_HIS"/>
    <property type="match status" value="1"/>
</dbReference>
<evidence type="ECO:0000256" key="3">
    <source>
        <dbReference type="ARBA" id="ARBA00023157"/>
    </source>
</evidence>
<evidence type="ECO:0000256" key="5">
    <source>
        <dbReference type="SAM" id="MobiDB-lite"/>
    </source>
</evidence>
<evidence type="ECO:0000256" key="2">
    <source>
        <dbReference type="ARBA" id="ARBA00023026"/>
    </source>
</evidence>
<dbReference type="PROSITE" id="PS00135">
    <property type="entry name" value="TRYPSIN_SER"/>
    <property type="match status" value="1"/>
</dbReference>
<dbReference type="EMBL" id="HBIX01002684">
    <property type="protein sequence ID" value="CAE0709307.1"/>
    <property type="molecule type" value="Transcribed_RNA"/>
</dbReference>
<evidence type="ECO:0000256" key="1">
    <source>
        <dbReference type="ARBA" id="ARBA00007664"/>
    </source>
</evidence>
<dbReference type="InterPro" id="IPR001254">
    <property type="entry name" value="Trypsin_dom"/>
</dbReference>
<dbReference type="InterPro" id="IPR009003">
    <property type="entry name" value="Peptidase_S1_PA"/>
</dbReference>
<feature type="region of interest" description="Disordered" evidence="5">
    <location>
        <begin position="506"/>
        <end position="543"/>
    </location>
</feature>
<dbReference type="AlphaFoldDB" id="A0A7S4EEX7"/>
<keyword evidence="2" id="KW-0843">Virulence</keyword>
<dbReference type="Gene3D" id="2.40.10.10">
    <property type="entry name" value="Trypsin-like serine proteases"/>
    <property type="match status" value="1"/>
</dbReference>
<dbReference type="Pfam" id="PF00089">
    <property type="entry name" value="Trypsin"/>
    <property type="match status" value="1"/>
</dbReference>